<organism evidence="4 5">
    <name type="scientific">Glaciihabitans tibetensis</name>
    <dbReference type="NCBI Taxonomy" id="1266600"/>
    <lineage>
        <taxon>Bacteria</taxon>
        <taxon>Bacillati</taxon>
        <taxon>Actinomycetota</taxon>
        <taxon>Actinomycetes</taxon>
        <taxon>Micrococcales</taxon>
        <taxon>Microbacteriaceae</taxon>
        <taxon>Glaciihabitans</taxon>
    </lineage>
</organism>
<sequence length="176" mass="18741">MTYLQPLDQQFQHGFEAVSTDPAVIRTAFGRFPSGIAALSALVDGAPVGIVASSFSVGASFDPPLVMFSVQNSSTTWPTLRRHGRIGVSVLGSEHAQLCYQLASRSGDRFAGVPVVATDEGALFIDGSALWLDCEILSETAAGDHHIVLLEVKALKVEADQEPLIYHGATFRQLAS</sequence>
<reference evidence="4 5" key="1">
    <citation type="submission" date="2018-03" db="EMBL/GenBank/DDBJ databases">
        <title>Genomic Encyclopedia of Type Strains, Phase III (KMG-III): the genomes of soil and plant-associated and newly described type strains.</title>
        <authorList>
            <person name="Whitman W."/>
        </authorList>
    </citation>
    <scope>NUCLEOTIDE SEQUENCE [LARGE SCALE GENOMIC DNA]</scope>
    <source>
        <strain evidence="4 5">CGMCC 1.12484</strain>
    </source>
</reference>
<comment type="similarity">
    <text evidence="1">Belongs to the non-flavoprotein flavin reductase family.</text>
</comment>
<dbReference type="AlphaFoldDB" id="A0A2T0VCE9"/>
<evidence type="ECO:0000256" key="2">
    <source>
        <dbReference type="ARBA" id="ARBA00023002"/>
    </source>
</evidence>
<dbReference type="PANTHER" id="PTHR30466:SF11">
    <property type="entry name" value="FLAVIN-DEPENDENT MONOOXYGENASE, REDUCTASE SUBUNIT HSAB"/>
    <property type="match status" value="1"/>
</dbReference>
<comment type="caution">
    <text evidence="4">The sequence shown here is derived from an EMBL/GenBank/DDBJ whole genome shotgun (WGS) entry which is preliminary data.</text>
</comment>
<accession>A0A2T0VCE9</accession>
<dbReference type="SMART" id="SM00903">
    <property type="entry name" value="Flavin_Reduct"/>
    <property type="match status" value="1"/>
</dbReference>
<keyword evidence="5" id="KW-1185">Reference proteome</keyword>
<dbReference type="PANTHER" id="PTHR30466">
    <property type="entry name" value="FLAVIN REDUCTASE"/>
    <property type="match status" value="1"/>
</dbReference>
<dbReference type="Proteomes" id="UP000237983">
    <property type="component" value="Unassembled WGS sequence"/>
</dbReference>
<dbReference type="InterPro" id="IPR002563">
    <property type="entry name" value="Flavin_Rdtase-like_dom"/>
</dbReference>
<proteinExistence type="inferred from homology"/>
<name>A0A2T0VCE9_9MICO</name>
<feature type="domain" description="Flavin reductase like" evidence="3">
    <location>
        <begin position="29"/>
        <end position="173"/>
    </location>
</feature>
<gene>
    <name evidence="4" type="ORF">B0I08_10520</name>
</gene>
<evidence type="ECO:0000256" key="1">
    <source>
        <dbReference type="ARBA" id="ARBA00008898"/>
    </source>
</evidence>
<dbReference type="InterPro" id="IPR050268">
    <property type="entry name" value="NADH-dep_flavin_reductase"/>
</dbReference>
<dbReference type="RefSeq" id="WP_106212378.1">
    <property type="nucleotide sequence ID" value="NZ_PVTL01000005.1"/>
</dbReference>
<keyword evidence="2" id="KW-0560">Oxidoreductase</keyword>
<dbReference type="InterPro" id="IPR012349">
    <property type="entry name" value="Split_barrel_FMN-bd"/>
</dbReference>
<dbReference type="GO" id="GO:0010181">
    <property type="term" value="F:FMN binding"/>
    <property type="evidence" value="ECO:0007669"/>
    <property type="project" value="InterPro"/>
</dbReference>
<dbReference type="GO" id="GO:0042602">
    <property type="term" value="F:riboflavin reductase (NADPH) activity"/>
    <property type="evidence" value="ECO:0007669"/>
    <property type="project" value="TreeGrafter"/>
</dbReference>
<dbReference type="SUPFAM" id="SSF50475">
    <property type="entry name" value="FMN-binding split barrel"/>
    <property type="match status" value="1"/>
</dbReference>
<dbReference type="OrthoDB" id="9792858at2"/>
<dbReference type="Gene3D" id="2.30.110.10">
    <property type="entry name" value="Electron Transport, Fmn-binding Protein, Chain A"/>
    <property type="match status" value="1"/>
</dbReference>
<evidence type="ECO:0000313" key="5">
    <source>
        <dbReference type="Proteomes" id="UP000237983"/>
    </source>
</evidence>
<dbReference type="Pfam" id="PF01613">
    <property type="entry name" value="Flavin_Reduct"/>
    <property type="match status" value="1"/>
</dbReference>
<evidence type="ECO:0000259" key="3">
    <source>
        <dbReference type="SMART" id="SM00903"/>
    </source>
</evidence>
<evidence type="ECO:0000313" key="4">
    <source>
        <dbReference type="EMBL" id="PRY67859.1"/>
    </source>
</evidence>
<protein>
    <submittedName>
        <fullName evidence="4">Flavin reductase (DIM6/NTAB) family NADH-FMN oxidoreductase RutF</fullName>
    </submittedName>
</protein>
<dbReference type="EMBL" id="PVTL01000005">
    <property type="protein sequence ID" value="PRY67859.1"/>
    <property type="molecule type" value="Genomic_DNA"/>
</dbReference>